<reference evidence="2" key="1">
    <citation type="submission" date="2014-11" db="EMBL/GenBank/DDBJ databases">
        <authorList>
            <person name="Amaro Gonzalez C."/>
        </authorList>
    </citation>
    <scope>NUCLEOTIDE SEQUENCE</scope>
</reference>
<organism evidence="2">
    <name type="scientific">Anguilla anguilla</name>
    <name type="common">European freshwater eel</name>
    <name type="synonym">Muraena anguilla</name>
    <dbReference type="NCBI Taxonomy" id="7936"/>
    <lineage>
        <taxon>Eukaryota</taxon>
        <taxon>Metazoa</taxon>
        <taxon>Chordata</taxon>
        <taxon>Craniata</taxon>
        <taxon>Vertebrata</taxon>
        <taxon>Euteleostomi</taxon>
        <taxon>Actinopterygii</taxon>
        <taxon>Neopterygii</taxon>
        <taxon>Teleostei</taxon>
        <taxon>Anguilliformes</taxon>
        <taxon>Anguillidae</taxon>
        <taxon>Anguilla</taxon>
    </lineage>
</organism>
<dbReference type="EMBL" id="GBXM01103085">
    <property type="protein sequence ID" value="JAH05492.1"/>
    <property type="molecule type" value="Transcribed_RNA"/>
</dbReference>
<name>A0A0E9PMH0_ANGAN</name>
<feature type="region of interest" description="Disordered" evidence="1">
    <location>
        <begin position="1"/>
        <end position="21"/>
    </location>
</feature>
<accession>A0A0E9PMH0</accession>
<feature type="compositionally biased region" description="Basic residues" evidence="1">
    <location>
        <begin position="8"/>
        <end position="21"/>
    </location>
</feature>
<evidence type="ECO:0000256" key="1">
    <source>
        <dbReference type="SAM" id="MobiDB-lite"/>
    </source>
</evidence>
<proteinExistence type="predicted"/>
<reference evidence="2" key="2">
    <citation type="journal article" date="2015" name="Fish Shellfish Immunol.">
        <title>Early steps in the European eel (Anguilla anguilla)-Vibrio vulnificus interaction in the gills: Role of the RtxA13 toxin.</title>
        <authorList>
            <person name="Callol A."/>
            <person name="Pajuelo D."/>
            <person name="Ebbesson L."/>
            <person name="Teles M."/>
            <person name="MacKenzie S."/>
            <person name="Amaro C."/>
        </authorList>
    </citation>
    <scope>NUCLEOTIDE SEQUENCE</scope>
</reference>
<dbReference type="AlphaFoldDB" id="A0A0E9PMH0"/>
<protein>
    <submittedName>
        <fullName evidence="2">Uncharacterized protein</fullName>
    </submittedName>
</protein>
<sequence>MSLVHTGLKSHIHSKQFGLHR</sequence>
<evidence type="ECO:0000313" key="2">
    <source>
        <dbReference type="EMBL" id="JAH05492.1"/>
    </source>
</evidence>